<dbReference type="OrthoDB" id="29853at2759"/>
<reference evidence="3 4" key="1">
    <citation type="submission" date="2019-07" db="EMBL/GenBank/DDBJ databases">
        <title>De Novo Assembly of kiwifruit Actinidia rufa.</title>
        <authorList>
            <person name="Sugita-Konishi S."/>
            <person name="Sato K."/>
            <person name="Mori E."/>
            <person name="Abe Y."/>
            <person name="Kisaki G."/>
            <person name="Hamano K."/>
            <person name="Suezawa K."/>
            <person name="Otani M."/>
            <person name="Fukuda T."/>
            <person name="Manabe T."/>
            <person name="Gomi K."/>
            <person name="Tabuchi M."/>
            <person name="Akimitsu K."/>
            <person name="Kataoka I."/>
        </authorList>
    </citation>
    <scope>NUCLEOTIDE SEQUENCE [LARGE SCALE GENOMIC DNA]</scope>
    <source>
        <strain evidence="4">cv. Fuchu</strain>
    </source>
</reference>
<sequence length="405" mass="46448">MFDGLLKSKFYSRCKSAIKITKARVEMIKRKRNAMQKYLKNDISDLLKNRLDINAYGRAEGLLVELNMSACYEFIEQFCGCISNQLSLMNKQRECPEECKEAISSLIFAAARFADLPELRELRSIFADRYGNSIEAYVNGKFVEKLKAMPPSKDAKLQLLQDIALEFGLQWDSKVLEQKLYNPPARSLKNVNNDKYKAHKTRDKPIRQINQQEEEITSYGRKEVGDDLYKLPDNDDPPGKDIPVASTDKNEQQKNSNKVSEEKADDKRSFYYRFIPPPYTKSKAAETKAKTNVSVENNRNQNNSAGEAKPRPRSVRRRPLKPPPGHDEGNGIKHEASKQCPKIVNKDDRKGDEEERKMDQLLMHYSAKKSPQRSNVNAGNRPTRNQSKARAMSLPRRVDNATRDK</sequence>
<dbReference type="Gene3D" id="1.20.1260.60">
    <property type="entry name" value="Vacuolar protein sorting-associated protein Ist1"/>
    <property type="match status" value="1"/>
</dbReference>
<feature type="compositionally biased region" description="Basic and acidic residues" evidence="2">
    <location>
        <begin position="344"/>
        <end position="359"/>
    </location>
</feature>
<accession>A0A7J0FEB5</accession>
<dbReference type="EMBL" id="BJWL01000011">
    <property type="protein sequence ID" value="GFY97031.1"/>
    <property type="molecule type" value="Genomic_DNA"/>
</dbReference>
<comment type="similarity">
    <text evidence="1">Belongs to the IST1 family.</text>
</comment>
<evidence type="ECO:0000256" key="2">
    <source>
        <dbReference type="SAM" id="MobiDB-lite"/>
    </source>
</evidence>
<proteinExistence type="inferred from homology"/>
<dbReference type="GO" id="GO:0015031">
    <property type="term" value="P:protein transport"/>
    <property type="evidence" value="ECO:0007669"/>
    <property type="project" value="InterPro"/>
</dbReference>
<evidence type="ECO:0000313" key="3">
    <source>
        <dbReference type="EMBL" id="GFY97031.1"/>
    </source>
</evidence>
<evidence type="ECO:0000256" key="1">
    <source>
        <dbReference type="ARBA" id="ARBA00005536"/>
    </source>
</evidence>
<organism evidence="3 4">
    <name type="scientific">Actinidia rufa</name>
    <dbReference type="NCBI Taxonomy" id="165716"/>
    <lineage>
        <taxon>Eukaryota</taxon>
        <taxon>Viridiplantae</taxon>
        <taxon>Streptophyta</taxon>
        <taxon>Embryophyta</taxon>
        <taxon>Tracheophyta</taxon>
        <taxon>Spermatophyta</taxon>
        <taxon>Magnoliopsida</taxon>
        <taxon>eudicotyledons</taxon>
        <taxon>Gunneridae</taxon>
        <taxon>Pentapetalae</taxon>
        <taxon>asterids</taxon>
        <taxon>Ericales</taxon>
        <taxon>Actinidiaceae</taxon>
        <taxon>Actinidia</taxon>
    </lineage>
</organism>
<comment type="caution">
    <text evidence="3">The sequence shown here is derived from an EMBL/GenBank/DDBJ whole genome shotgun (WGS) entry which is preliminary data.</text>
</comment>
<dbReference type="PANTHER" id="PTHR12161">
    <property type="entry name" value="IST1 FAMILY MEMBER"/>
    <property type="match status" value="1"/>
</dbReference>
<feature type="compositionally biased region" description="Basic and acidic residues" evidence="2">
    <location>
        <begin position="220"/>
        <end position="239"/>
    </location>
</feature>
<keyword evidence="4" id="KW-1185">Reference proteome</keyword>
<feature type="compositionally biased region" description="Basic and acidic residues" evidence="2">
    <location>
        <begin position="396"/>
        <end position="405"/>
    </location>
</feature>
<dbReference type="InterPro" id="IPR042277">
    <property type="entry name" value="IST1-like"/>
</dbReference>
<evidence type="ECO:0000313" key="4">
    <source>
        <dbReference type="Proteomes" id="UP000585474"/>
    </source>
</evidence>
<dbReference type="InterPro" id="IPR005061">
    <property type="entry name" value="Ist1"/>
</dbReference>
<dbReference type="PANTHER" id="PTHR12161:SF60">
    <property type="entry name" value="REGULATOR OF VPS4 ACTIVITY IN THE MVB PATHWAY PROTEIN"/>
    <property type="match status" value="1"/>
</dbReference>
<dbReference type="Proteomes" id="UP000585474">
    <property type="component" value="Unassembled WGS sequence"/>
</dbReference>
<gene>
    <name evidence="3" type="ORF">Acr_11g0013370</name>
</gene>
<dbReference type="FunFam" id="1.20.1260.60:FF:000002">
    <property type="entry name" value="Vacuolar protein sorting-associated protein IST1"/>
    <property type="match status" value="1"/>
</dbReference>
<dbReference type="Pfam" id="PF03398">
    <property type="entry name" value="Ist1"/>
    <property type="match status" value="1"/>
</dbReference>
<name>A0A7J0FEB5_9ERIC</name>
<feature type="compositionally biased region" description="Low complexity" evidence="2">
    <location>
        <begin position="290"/>
        <end position="304"/>
    </location>
</feature>
<feature type="compositionally biased region" description="Basic and acidic residues" evidence="2">
    <location>
        <begin position="259"/>
        <end position="269"/>
    </location>
</feature>
<feature type="region of interest" description="Disordered" evidence="2">
    <location>
        <begin position="186"/>
        <end position="405"/>
    </location>
</feature>
<feature type="compositionally biased region" description="Basic residues" evidence="2">
    <location>
        <begin position="311"/>
        <end position="320"/>
    </location>
</feature>
<feature type="compositionally biased region" description="Polar residues" evidence="2">
    <location>
        <begin position="372"/>
        <end position="388"/>
    </location>
</feature>
<feature type="compositionally biased region" description="Basic and acidic residues" evidence="2">
    <location>
        <begin position="324"/>
        <end position="337"/>
    </location>
</feature>
<protein>
    <submittedName>
        <fullName evidence="3">Regulator of Vps4 activity in the MVB pathway protein</fullName>
    </submittedName>
</protein>
<dbReference type="AlphaFoldDB" id="A0A7J0FEB5"/>